<proteinExistence type="predicted"/>
<dbReference type="NCBIfam" id="TIGR01549">
    <property type="entry name" value="HAD-SF-IA-v1"/>
    <property type="match status" value="1"/>
</dbReference>
<reference evidence="5 6" key="1">
    <citation type="submission" date="2018-03" db="EMBL/GenBank/DDBJ databases">
        <title>Genomic Encyclopedia of Type Strains, Phase III (KMG-III): the genomes of soil and plant-associated and newly described type strains.</title>
        <authorList>
            <person name="Whitman W."/>
        </authorList>
    </citation>
    <scope>NUCLEOTIDE SEQUENCE [LARGE SCALE GENOMIC DNA]</scope>
    <source>
        <strain evidence="5 6">CGMCC 1.12259</strain>
    </source>
</reference>
<dbReference type="AlphaFoldDB" id="A0A2P8H215"/>
<organism evidence="5 6">
    <name type="scientific">Planomicrobium soli</name>
    <dbReference type="NCBI Taxonomy" id="1176648"/>
    <lineage>
        <taxon>Bacteria</taxon>
        <taxon>Bacillati</taxon>
        <taxon>Bacillota</taxon>
        <taxon>Bacilli</taxon>
        <taxon>Bacillales</taxon>
        <taxon>Caryophanaceae</taxon>
        <taxon>Planomicrobium</taxon>
    </lineage>
</organism>
<evidence type="ECO:0000313" key="6">
    <source>
        <dbReference type="Proteomes" id="UP000242682"/>
    </source>
</evidence>
<comment type="caution">
    <text evidence="5">The sequence shown here is derived from an EMBL/GenBank/DDBJ whole genome shotgun (WGS) entry which is preliminary data.</text>
</comment>
<dbReference type="NCBIfam" id="TIGR01509">
    <property type="entry name" value="HAD-SF-IA-v3"/>
    <property type="match status" value="1"/>
</dbReference>
<keyword evidence="3 5" id="KW-0378">Hydrolase</keyword>
<keyword evidence="6" id="KW-1185">Reference proteome</keyword>
<keyword evidence="2" id="KW-0479">Metal-binding</keyword>
<sequence>MIKAVFFDLDGTLLDRDTSLLSFLNTQYERLGQWLGHIPKDRYIARFIELDKRGYVWKDKVYDQLIVEFEICGIGQEALLQDYLMEFKHHCVPFSGLLATLNELKKRSIRMGIVTNGKGQFQMDNIKALDIEPYFDAILVSEWEGMRKPDARLFLRALECLQAAPEESVFIGDHPENDVRAARHVGMKGIWKRDRQWDEAEADGVIDNLMEILEWIAAKEKPLPFTRN</sequence>
<evidence type="ECO:0000256" key="4">
    <source>
        <dbReference type="ARBA" id="ARBA00022842"/>
    </source>
</evidence>
<dbReference type="InterPro" id="IPR041492">
    <property type="entry name" value="HAD_2"/>
</dbReference>
<gene>
    <name evidence="5" type="ORF">B0H99_10530</name>
</gene>
<dbReference type="SUPFAM" id="SSF56784">
    <property type="entry name" value="HAD-like"/>
    <property type="match status" value="1"/>
</dbReference>
<dbReference type="InterPro" id="IPR036412">
    <property type="entry name" value="HAD-like_sf"/>
</dbReference>
<name>A0A2P8H215_9BACL</name>
<dbReference type="RefSeq" id="WP_106533046.1">
    <property type="nucleotide sequence ID" value="NZ_PYAT01000005.1"/>
</dbReference>
<dbReference type="PANTHER" id="PTHR46470:SF2">
    <property type="entry name" value="GLYCERALDEHYDE 3-PHOSPHATE PHOSPHATASE"/>
    <property type="match status" value="1"/>
</dbReference>
<dbReference type="PANTHER" id="PTHR46470">
    <property type="entry name" value="N-ACYLNEURAMINATE-9-PHOSPHATASE"/>
    <property type="match status" value="1"/>
</dbReference>
<evidence type="ECO:0000313" key="5">
    <source>
        <dbReference type="EMBL" id="PSL40254.1"/>
    </source>
</evidence>
<dbReference type="EMBL" id="PYAT01000005">
    <property type="protein sequence ID" value="PSL40254.1"/>
    <property type="molecule type" value="Genomic_DNA"/>
</dbReference>
<dbReference type="Pfam" id="PF13419">
    <property type="entry name" value="HAD_2"/>
    <property type="match status" value="1"/>
</dbReference>
<evidence type="ECO:0000256" key="3">
    <source>
        <dbReference type="ARBA" id="ARBA00022801"/>
    </source>
</evidence>
<protein>
    <submittedName>
        <fullName evidence="5">Putative hydrolase of the HAD superfamily</fullName>
    </submittedName>
</protein>
<dbReference type="Gene3D" id="1.10.150.520">
    <property type="match status" value="1"/>
</dbReference>
<dbReference type="GO" id="GO:0016791">
    <property type="term" value="F:phosphatase activity"/>
    <property type="evidence" value="ECO:0007669"/>
    <property type="project" value="TreeGrafter"/>
</dbReference>
<dbReference type="GO" id="GO:0046872">
    <property type="term" value="F:metal ion binding"/>
    <property type="evidence" value="ECO:0007669"/>
    <property type="project" value="UniProtKB-KW"/>
</dbReference>
<keyword evidence="4" id="KW-0460">Magnesium</keyword>
<comment type="cofactor">
    <cofactor evidence="1">
        <name>Mg(2+)</name>
        <dbReference type="ChEBI" id="CHEBI:18420"/>
    </cofactor>
</comment>
<dbReference type="InterPro" id="IPR023214">
    <property type="entry name" value="HAD_sf"/>
</dbReference>
<evidence type="ECO:0000256" key="1">
    <source>
        <dbReference type="ARBA" id="ARBA00001946"/>
    </source>
</evidence>
<dbReference type="OrthoDB" id="9802350at2"/>
<accession>A0A2P8H215</accession>
<dbReference type="Gene3D" id="3.40.50.1000">
    <property type="entry name" value="HAD superfamily/HAD-like"/>
    <property type="match status" value="1"/>
</dbReference>
<dbReference type="PRINTS" id="PR00413">
    <property type="entry name" value="HADHALOGNASE"/>
</dbReference>
<dbReference type="GO" id="GO:0044281">
    <property type="term" value="P:small molecule metabolic process"/>
    <property type="evidence" value="ECO:0007669"/>
    <property type="project" value="UniProtKB-ARBA"/>
</dbReference>
<dbReference type="InterPro" id="IPR051400">
    <property type="entry name" value="HAD-like_hydrolase"/>
</dbReference>
<dbReference type="Proteomes" id="UP000242682">
    <property type="component" value="Unassembled WGS sequence"/>
</dbReference>
<dbReference type="SFLD" id="SFLDG01129">
    <property type="entry name" value="C1.5:_HAD__Beta-PGM__Phosphata"/>
    <property type="match status" value="1"/>
</dbReference>
<dbReference type="InterPro" id="IPR006439">
    <property type="entry name" value="HAD-SF_hydro_IA"/>
</dbReference>
<dbReference type="SFLD" id="SFLDS00003">
    <property type="entry name" value="Haloacid_Dehalogenase"/>
    <property type="match status" value="1"/>
</dbReference>
<evidence type="ECO:0000256" key="2">
    <source>
        <dbReference type="ARBA" id="ARBA00022723"/>
    </source>
</evidence>